<keyword evidence="2" id="KW-0238">DNA-binding</keyword>
<keyword evidence="1" id="KW-0805">Transcription regulation</keyword>
<dbReference type="CDD" id="cd06267">
    <property type="entry name" value="PBP1_LacI_sugar_binding-like"/>
    <property type="match status" value="1"/>
</dbReference>
<name>A0A645AFD9_9ZZZZ</name>
<dbReference type="Gene3D" id="1.10.260.40">
    <property type="entry name" value="lambda repressor-like DNA-binding domains"/>
    <property type="match status" value="1"/>
</dbReference>
<accession>A0A645AFD9</accession>
<dbReference type="InterPro" id="IPR000843">
    <property type="entry name" value="HTH_LacI"/>
</dbReference>
<dbReference type="EMBL" id="VSSQ01012079">
    <property type="protein sequence ID" value="MPM48394.1"/>
    <property type="molecule type" value="Genomic_DNA"/>
</dbReference>
<dbReference type="InterPro" id="IPR010982">
    <property type="entry name" value="Lambda_DNA-bd_dom_sf"/>
</dbReference>
<dbReference type="Pfam" id="PF00356">
    <property type="entry name" value="LacI"/>
    <property type="match status" value="1"/>
</dbReference>
<gene>
    <name evidence="5" type="primary">exuR_3</name>
    <name evidence="5" type="ORF">SDC9_95119</name>
</gene>
<dbReference type="SUPFAM" id="SSF47413">
    <property type="entry name" value="lambda repressor-like DNA-binding domains"/>
    <property type="match status" value="1"/>
</dbReference>
<dbReference type="SMART" id="SM00354">
    <property type="entry name" value="HTH_LACI"/>
    <property type="match status" value="1"/>
</dbReference>
<dbReference type="InterPro" id="IPR028082">
    <property type="entry name" value="Peripla_BP_I"/>
</dbReference>
<organism evidence="5">
    <name type="scientific">bioreactor metagenome</name>
    <dbReference type="NCBI Taxonomy" id="1076179"/>
    <lineage>
        <taxon>unclassified sequences</taxon>
        <taxon>metagenomes</taxon>
        <taxon>ecological metagenomes</taxon>
    </lineage>
</organism>
<dbReference type="CDD" id="cd01392">
    <property type="entry name" value="HTH_LacI"/>
    <property type="match status" value="1"/>
</dbReference>
<evidence type="ECO:0000313" key="5">
    <source>
        <dbReference type="EMBL" id="MPM48394.1"/>
    </source>
</evidence>
<dbReference type="Pfam" id="PF13377">
    <property type="entry name" value="Peripla_BP_3"/>
    <property type="match status" value="1"/>
</dbReference>
<dbReference type="Gene3D" id="3.40.50.2300">
    <property type="match status" value="2"/>
</dbReference>
<dbReference type="GO" id="GO:0000976">
    <property type="term" value="F:transcription cis-regulatory region binding"/>
    <property type="evidence" value="ECO:0007669"/>
    <property type="project" value="TreeGrafter"/>
</dbReference>
<keyword evidence="3" id="KW-0804">Transcription</keyword>
<evidence type="ECO:0000256" key="3">
    <source>
        <dbReference type="ARBA" id="ARBA00023163"/>
    </source>
</evidence>
<dbReference type="SUPFAM" id="SSF53822">
    <property type="entry name" value="Periplasmic binding protein-like I"/>
    <property type="match status" value="1"/>
</dbReference>
<evidence type="ECO:0000256" key="1">
    <source>
        <dbReference type="ARBA" id="ARBA00023015"/>
    </source>
</evidence>
<dbReference type="PANTHER" id="PTHR30146">
    <property type="entry name" value="LACI-RELATED TRANSCRIPTIONAL REPRESSOR"/>
    <property type="match status" value="1"/>
</dbReference>
<dbReference type="PANTHER" id="PTHR30146:SF138">
    <property type="entry name" value="TRANSCRIPTIONAL REGULATORY PROTEIN"/>
    <property type="match status" value="1"/>
</dbReference>
<comment type="caution">
    <text evidence="5">The sequence shown here is derived from an EMBL/GenBank/DDBJ whole genome shotgun (WGS) entry which is preliminary data.</text>
</comment>
<evidence type="ECO:0000259" key="4">
    <source>
        <dbReference type="PROSITE" id="PS50932"/>
    </source>
</evidence>
<feature type="domain" description="HTH lacI-type" evidence="4">
    <location>
        <begin position="8"/>
        <end position="62"/>
    </location>
</feature>
<protein>
    <submittedName>
        <fullName evidence="5">Putative HTH-type transcriptional repressor ExuR</fullName>
    </submittedName>
</protein>
<sequence length="361" mass="39065">MARRSEEATISDVARLAEVSTATVSRALRRPGQVKPATRARILEAAQALSYGATRSASSLASGRTDRIAILNGGSLAHWFTSEILQGAYTVIRDHQMDLTLYRAGTAAEREQFFRTLPARKNADAMMVTSFKLREDETAHLSRLHMPLVFLNMSADPHPNVSIDDDQAARRVARHLVSLGHRVFAVVGSASQHQGAFWSSDTRRDSFEQEVKTLSPAAVVHHLSVPAVLAPNAAELATQSILDQTQPPTAVFVLLDELAIPLIHTLRRQGLRVPQDISVVGFDDHPMAASFGLTTVHQPVAEIGARGADLAVRLAAGEQDAPTHITIPTSLVLRQSTASPLDSIFLRNPDNEEAGVVRAPS</sequence>
<evidence type="ECO:0000256" key="2">
    <source>
        <dbReference type="ARBA" id="ARBA00023125"/>
    </source>
</evidence>
<dbReference type="InterPro" id="IPR046335">
    <property type="entry name" value="LacI/GalR-like_sensor"/>
</dbReference>
<dbReference type="AlphaFoldDB" id="A0A645AFD9"/>
<reference evidence="5" key="1">
    <citation type="submission" date="2019-08" db="EMBL/GenBank/DDBJ databases">
        <authorList>
            <person name="Kucharzyk K."/>
            <person name="Murdoch R.W."/>
            <person name="Higgins S."/>
            <person name="Loffler F."/>
        </authorList>
    </citation>
    <scope>NUCLEOTIDE SEQUENCE</scope>
</reference>
<dbReference type="PROSITE" id="PS00356">
    <property type="entry name" value="HTH_LACI_1"/>
    <property type="match status" value="1"/>
</dbReference>
<dbReference type="PROSITE" id="PS50932">
    <property type="entry name" value="HTH_LACI_2"/>
    <property type="match status" value="1"/>
</dbReference>
<proteinExistence type="predicted"/>
<dbReference type="GO" id="GO:0003700">
    <property type="term" value="F:DNA-binding transcription factor activity"/>
    <property type="evidence" value="ECO:0007669"/>
    <property type="project" value="TreeGrafter"/>
</dbReference>